<feature type="repeat" description="ANK" evidence="3">
    <location>
        <begin position="3258"/>
        <end position="3290"/>
    </location>
</feature>
<dbReference type="SMART" id="SM00248">
    <property type="entry name" value="ANK"/>
    <property type="match status" value="60"/>
</dbReference>
<dbReference type="Gene3D" id="1.25.40.20">
    <property type="entry name" value="Ankyrin repeat-containing domain"/>
    <property type="match status" value="15"/>
</dbReference>
<keyword evidence="5" id="KW-1185">Reference proteome</keyword>
<dbReference type="PROSITE" id="PS50088">
    <property type="entry name" value="ANK_REPEAT"/>
    <property type="match status" value="55"/>
</dbReference>
<feature type="repeat" description="ANK" evidence="3">
    <location>
        <begin position="3158"/>
        <end position="3190"/>
    </location>
</feature>
<dbReference type="PANTHER" id="PTHR24173:SF74">
    <property type="entry name" value="ANKYRIN REPEAT DOMAIN-CONTAINING PROTEIN 16"/>
    <property type="match status" value="1"/>
</dbReference>
<dbReference type="PANTHER" id="PTHR24173">
    <property type="entry name" value="ANKYRIN REPEAT CONTAINING"/>
    <property type="match status" value="1"/>
</dbReference>
<protein>
    <recommendedName>
        <fullName evidence="6">Ankyrin repeat protein</fullName>
    </recommendedName>
</protein>
<feature type="repeat" description="ANK" evidence="3">
    <location>
        <begin position="2789"/>
        <end position="2821"/>
    </location>
</feature>
<feature type="repeat" description="ANK" evidence="3">
    <location>
        <begin position="3560"/>
        <end position="3592"/>
    </location>
</feature>
<accession>A0A9P0ATK6</accession>
<feature type="repeat" description="ANK" evidence="3">
    <location>
        <begin position="3426"/>
        <end position="3458"/>
    </location>
</feature>
<feature type="repeat" description="ANK" evidence="3">
    <location>
        <begin position="3627"/>
        <end position="3659"/>
    </location>
</feature>
<feature type="repeat" description="ANK" evidence="3">
    <location>
        <begin position="3292"/>
        <end position="3324"/>
    </location>
</feature>
<feature type="repeat" description="ANK" evidence="3">
    <location>
        <begin position="1425"/>
        <end position="1457"/>
    </location>
</feature>
<feature type="repeat" description="ANK" evidence="3">
    <location>
        <begin position="1157"/>
        <end position="1189"/>
    </location>
</feature>
<feature type="repeat" description="ANK" evidence="3">
    <location>
        <begin position="3124"/>
        <end position="3156"/>
    </location>
</feature>
<feature type="repeat" description="ANK" evidence="3">
    <location>
        <begin position="3024"/>
        <end position="3056"/>
    </location>
</feature>
<dbReference type="Proteomes" id="UP001154078">
    <property type="component" value="Chromosome 11"/>
</dbReference>
<evidence type="ECO:0000313" key="4">
    <source>
        <dbReference type="EMBL" id="CAH0549306.1"/>
    </source>
</evidence>
<organism evidence="4 5">
    <name type="scientific">Brassicogethes aeneus</name>
    <name type="common">Rape pollen beetle</name>
    <name type="synonym">Meligethes aeneus</name>
    <dbReference type="NCBI Taxonomy" id="1431903"/>
    <lineage>
        <taxon>Eukaryota</taxon>
        <taxon>Metazoa</taxon>
        <taxon>Ecdysozoa</taxon>
        <taxon>Arthropoda</taxon>
        <taxon>Hexapoda</taxon>
        <taxon>Insecta</taxon>
        <taxon>Pterygota</taxon>
        <taxon>Neoptera</taxon>
        <taxon>Endopterygota</taxon>
        <taxon>Coleoptera</taxon>
        <taxon>Polyphaga</taxon>
        <taxon>Cucujiformia</taxon>
        <taxon>Nitidulidae</taxon>
        <taxon>Meligethinae</taxon>
        <taxon>Brassicogethes</taxon>
    </lineage>
</organism>
<dbReference type="SUPFAM" id="SSF48403">
    <property type="entry name" value="Ankyrin repeat"/>
    <property type="match status" value="6"/>
</dbReference>
<feature type="repeat" description="ANK" evidence="3">
    <location>
        <begin position="1291"/>
        <end position="1323"/>
    </location>
</feature>
<dbReference type="Pfam" id="PF00023">
    <property type="entry name" value="Ank"/>
    <property type="match status" value="5"/>
</dbReference>
<dbReference type="EMBL" id="OV121142">
    <property type="protein sequence ID" value="CAH0549306.1"/>
    <property type="molecule type" value="Genomic_DNA"/>
</dbReference>
<feature type="repeat" description="ANK" evidence="3">
    <location>
        <begin position="3325"/>
        <end position="3357"/>
    </location>
</feature>
<feature type="repeat" description="ANK" evidence="3">
    <location>
        <begin position="1191"/>
        <end position="1223"/>
    </location>
</feature>
<feature type="repeat" description="ANK" evidence="3">
    <location>
        <begin position="3526"/>
        <end position="3558"/>
    </location>
</feature>
<name>A0A9P0ATK6_BRAAE</name>
<feature type="repeat" description="ANK" evidence="3">
    <location>
        <begin position="2856"/>
        <end position="2888"/>
    </location>
</feature>
<dbReference type="OrthoDB" id="8194444at2759"/>
<feature type="repeat" description="ANK" evidence="3">
    <location>
        <begin position="3794"/>
        <end position="3826"/>
    </location>
</feature>
<feature type="repeat" description="ANK" evidence="3">
    <location>
        <begin position="3694"/>
        <end position="3726"/>
    </location>
</feature>
<feature type="repeat" description="ANK" evidence="3">
    <location>
        <begin position="3593"/>
        <end position="3625"/>
    </location>
</feature>
<feature type="repeat" description="ANK" evidence="3">
    <location>
        <begin position="1258"/>
        <end position="1290"/>
    </location>
</feature>
<feature type="repeat" description="ANK" evidence="3">
    <location>
        <begin position="2957"/>
        <end position="2989"/>
    </location>
</feature>
<proteinExistence type="predicted"/>
<feature type="repeat" description="ANK" evidence="3">
    <location>
        <begin position="3861"/>
        <end position="3893"/>
    </location>
</feature>
<dbReference type="InterPro" id="IPR002110">
    <property type="entry name" value="Ankyrin_rpt"/>
</dbReference>
<dbReference type="PROSITE" id="PS50297">
    <property type="entry name" value="ANK_REP_REGION"/>
    <property type="match status" value="55"/>
</dbReference>
<feature type="repeat" description="ANK" evidence="3">
    <location>
        <begin position="3895"/>
        <end position="3927"/>
    </location>
</feature>
<feature type="repeat" description="ANK" evidence="3">
    <location>
        <begin position="3057"/>
        <end position="3089"/>
    </location>
</feature>
<feature type="repeat" description="ANK" evidence="3">
    <location>
        <begin position="2656"/>
        <end position="2688"/>
    </location>
</feature>
<feature type="repeat" description="ANK" evidence="3">
    <location>
        <begin position="3995"/>
        <end position="4027"/>
    </location>
</feature>
<feature type="repeat" description="ANK" evidence="3">
    <location>
        <begin position="1124"/>
        <end position="1156"/>
    </location>
</feature>
<feature type="repeat" description="ANK" evidence="3">
    <location>
        <begin position="1392"/>
        <end position="1424"/>
    </location>
</feature>
<sequence>MQHASANENPPPHRAPLSGFIYEKNILSLFAIRCALDKTIKDFKIGTNLQKDFGSLDDIIIHVEHNDGEKEMFVCQLKHKNDPNLNLNKFITDYRSIKRQHENVKINIIIHTIVQKNFITQHKALEDVSLPNSKLKMFNTNEEGLLHKYTRKGLNISDKSITEDMIHDFLTNCFVFSKQSNKDELIDIIRKEFKESVKDEQFQLILTYFDSFYTYIKGKKFISKEEIVWMLKVKILYPFVDQLLENVNDNNCIENGNLIIETLNLFHLSTLSDESITIILRIITKIIETRFDIKNFSKELWHKKLPENITFEEPYYQALKYIKNNELLYKDLIFLLWLKKEAPLPLIYTHENKQQINFVFQHFLPNSSVVLRNKTKFNISMENLNIFIFNNIRMDLKEKNLDLIKIKLHPEESISLKELNFTDGITPDEYVKLCSAKEISFKASDTKPFYIPRKLEPLIFNENVFKNTNFLFVVHPSSSSPYNEEYLNSIFKKIRSKLGSMQSTFQLSTDRHEHHDNLLELSDFLKIRSTDIQFKYTTVYSKESIWKTRTDLKDKFRGSYCCLLEFHGNFLCHAYNGDIETLSQFKVNESINENELLELNLPISIIHGNAGMGKSSMLHNMEYILPTEYCVVNLTNNNTWGDKILNDKKMLIEHLLIHQVGTEMFNRFKQFFTELFENRIINKKMYIIKDAFDETNAKTNVVDQISNLLQVPIVISTRPTMKNILENELHAPSLSVIQFSREDQIQFLQQSNSLSADYIVGVIDELKVKKSFLGVPLLLKLLVEILPDLNEIKNINLIVLYDEYLKKYIKHYRNRDKDTIKSLAFRIFFKQHFSNFFNEKQFKRDFEDFQKTIQETKDNIIGGFNIEEEPLFIHRTFAEFLCAQYLSEICLENNFINIFEEILKDINLDQVKYFFDLILCQDLPLHFAALRNDVKHLSMMNDDDNIIKTDRFGRTVLHIVATYGSYDNFIRNPKNFINSISFTKKSNPFINADIIMDTLLKKSFAKNIIFDNFDKLNNNVINYIWITKGLNILNTICINVIDIDINLPTSYEDEFLCIIMASDRYELLNVLMNQPYIKEKIIKNTVKFLDQEINSLYLSINNNSVGITKLLIRNGININKKNRYGLSALSLAAINGDLEIVKDLIENGAEINAQEINNFSPLKFAVNGNHTKIAEFLINQGADVNLRDSKHYRTALHVAAASGNVKMANVLVSKGADINAQDINGNSPLMFAVDNNHTETAEFLINQGADVNLRDSKHYRTALHVAAASGNVKMANVLVSNGADINAQDINGNSPLMFAVDNNHTETAEFLINQGANVNLRDSKDKRMALHVAAATGNVEIANVLVSNGADTNAQDINRYSPLMFAVDNNHTETVEFLINQGADVNLRGGENNRTALDFVAATGNVKMANVLVSNGADINAQDINGYWPLMFAIITNQTETAEFLINQGADVNLGSNKDKRTVLHEAAFTGNVTMANVLVSNGADLNAQDINGYSPLMFAVDNNHTEIAEFLINQGADVNLRGSKDNRTALHVAAATGNVKMANVLVSNGADINAQDINEMSPIFTAQSFEYQYETAIENPPHRGPLSGFTYEKNILSLFAIRCALDKTIKDFKIGTNLKNFGSLDDIIIDVEHNDGEKEMFVCQLKHKNDPNLNLNKFITDYRSIKRQHENVKINIIIHTIVQKNLITQHKALEDVSLSNSKLKMFNTNEEGLLHKYTGKGLNISDKSITEDMIHDFLTNCFVFSKQSNKDELIDIIRKEFKESVKDEQFQLILTYFDSFYTYIKGKKFISKEEIVWMLKVKILYPFVDQLLENVNDNNCIENGNLIIETLNLFHLSTLSDESITIILRIITKIIETHFDIKNFSKELWHKKLPENITFEEPYYQALKYIKNNELLYKDLIFLLWLKKEAPLPLIYTHENKQQINFVFQHFLPNSSVVLRNKTKFNISMENLNIFIFNNIRMDLKENNLDLIKIKLHPEESISLKELNFTDGITPDEYVKLCSAKEISFKASDTKPFYIPRKLEPLIFNENVFKNTNFLFVVHPSSSSPYNEEYLNSLFKKIRSKLGSMESTFQLSTDRHEHQDNLLELSDFLKIRSTDIQFKYTTVYSKESIWKTRTDLKDKFRGSYCCLLEFHGHFLCHAYNGDIETLSQFKVNESINENELLELNFPISIIHGNAGMGKSSMLHNMEYILPKEYCVVNLTNIWDDKILNDKKMLIEHLLIHQVGTEMFNRFKQFFTELFENRIINKKLYIIKDAFDETNQKTNVVNQISNLLQVPIVISTRPTMKNILENELHAPSLNVIQFSREDQIQFLQQSNSLSADYIIGVIDELKVEKSFLGVPLLLKLLVEILPDLNEIKNINLIVLYDKYLKKYMKHYRNRDEDTIKSLAFRIFFKHHFSNFFNEKQFKRDFEDFQKTVQETKDNIIGGFNIEEEPIFIHRTFAEFLCAQYLSEICLENNFRNIFEEILKDINLDQVKYFFDLILCQDLPLHFAALRNDVKHLSMMNDDDNIIKTDRLGRTVLHIVATYGSYDNFIRNPIDYRINISFTKKSNPFINADIIMDTLLKKSFAKNIIFDNFDKLNNNVINYIWLTKGLNILNTICIYVIDINLPKSNEDEFLCIIMASNRYKLLKVLMNQPYIKEKIIKNTIEFLDQQINALHLSVFNNSVDITKLLIRNGVNINKNNRYGVSALSLATINGNLEIVKDLVRNHADINAQDIDGLSPLMFAVDNNHTETAEYLINQGADVNLRDSKYTGTALHFAAATGNVEIAKVLLSKKADIDAQDINGNSPLMFAVSNNHTETAKFLINQGADVNLRDSKDNATALHDAALTENVEIANVLLSKDADIDAQDINGKSPLIFAVSNNHTETAKFLINKGADVNLRGSKDNATALHDAAATGNVEIAKVLLSKDADIDAQDINEFSPLMFAVNKNHTETAKFLINHGADVNLRSSKYNATALHDAAATGNVEIAKVLLSKKADIDAQDINGNSPLMFAVNKNHTETAEFLINQGANVNLRGSKDKIMALHVAAATGNVEIVNVLVSNGADIDAQDINGKSPLIYAVRKNHTETAKFLINKGADVNLRGSKDNATALHDAAATGNVEIAKVLLSKDADIDAQDINGCSPLIFAVSKNHTETAKFLINQGADVNLRDSKDNATALHDAALTENVEIANVLLSKDADIDAQDINGKSPLIFAVSNNHTETAKFLINKGADVNLRGSKDNATALHDAAATGNVEIAKVLLSKDADIDAQDINGYSPLMFAVIKNHTETAKFLINHGADVNLRSSKYNRTALHDAAATGNVEIAKVLLSKDADIDAQDINGYSPLMFAVNKNHTETAKFLINHGADVNLRSSKYNSTALHDAAATENVEIAKVLLSKDADIDAQDINGYSPLMFAVIKNHTETAKFLINKGADVNLRGSKSNATALHVAAATGNVEIAKVLLSKDADIDAQDINGYSPLIYAVRKNHTETAKFLINKGADVNLRGSKDNATALHDAAATGNVEIANVLVSNGADINAQDINGYSPLMCAVSNNHTETAESLINQGADVKLCCSKDKRMALHVAAATGNVKIAKVLLSNGADINAQDINGYSPLMFAVIKNHTETAEFLINQGADVNLRGSKDNRTALQAAAATGNVEIANVLVSNGADINAQDIKGKSPLMFAVNKNHTETAEFLINHGADVNLRGSKDNRTALHVAGLTGNVEMANVLVSNGADINAQDINGYSPLIFAVDNNHTKITEYLINHGADVNLRGSKDNRTALHVAGLTGNVEMANVLVSNGADINAQDINGYSPLMFAVYKNHTETVEFLINQGADVNLRGSKDNRTALHVAAATGNIEMSNVLVSNGADINAQDINGYSPLMFAVDNNHPETAEFLINQGVDVNLRGSKDNRTALHVAAATGNVKMANVLVSNGADINAQDINGYWPLMFAFITNQTETAEFLINQGADVNLGGNKDKRTVLHEAAFTGNVTMANVLVSNGADLNAQDINGYSPLMFAVDNNHTETAEFLINQGANVNLRGSKDNRTALHVAAATGNVTMANVLVSNGADINAQDINEMSPLFTAVSLNHAEIVELLLANTSIREK</sequence>
<dbReference type="Pfam" id="PF13637">
    <property type="entry name" value="Ank_4"/>
    <property type="match status" value="9"/>
</dbReference>
<evidence type="ECO:0000256" key="1">
    <source>
        <dbReference type="ARBA" id="ARBA00022737"/>
    </source>
</evidence>
<dbReference type="PRINTS" id="PR01415">
    <property type="entry name" value="ANKYRIN"/>
</dbReference>
<dbReference type="InterPro" id="IPR036770">
    <property type="entry name" value="Ankyrin_rpt-contain_sf"/>
</dbReference>
<feature type="repeat" description="ANK" evidence="3">
    <location>
        <begin position="1358"/>
        <end position="1390"/>
    </location>
</feature>
<feature type="repeat" description="ANK" evidence="3">
    <location>
        <begin position="4029"/>
        <end position="4061"/>
    </location>
</feature>
<feature type="repeat" description="ANK" evidence="3">
    <location>
        <begin position="3225"/>
        <end position="3257"/>
    </location>
</feature>
<feature type="repeat" description="ANK" evidence="3">
    <location>
        <begin position="1459"/>
        <end position="1491"/>
    </location>
</feature>
<feature type="repeat" description="ANK" evidence="3">
    <location>
        <begin position="2722"/>
        <end position="2754"/>
    </location>
</feature>
<feature type="repeat" description="ANK" evidence="3">
    <location>
        <begin position="3828"/>
        <end position="3860"/>
    </location>
</feature>
<feature type="repeat" description="ANK" evidence="3">
    <location>
        <begin position="3761"/>
        <end position="3793"/>
    </location>
</feature>
<feature type="repeat" description="ANK" evidence="3">
    <location>
        <begin position="3493"/>
        <end position="3525"/>
    </location>
</feature>
<feature type="repeat" description="ANK" evidence="3">
    <location>
        <begin position="2756"/>
        <end position="2788"/>
    </location>
</feature>
<feature type="repeat" description="ANK" evidence="3">
    <location>
        <begin position="3962"/>
        <end position="3994"/>
    </location>
</feature>
<feature type="repeat" description="ANK" evidence="3">
    <location>
        <begin position="1526"/>
        <end position="1558"/>
    </location>
</feature>
<feature type="repeat" description="ANK" evidence="3">
    <location>
        <begin position="3928"/>
        <end position="3960"/>
    </location>
</feature>
<gene>
    <name evidence="4" type="ORF">MELIAE_LOCUS2500</name>
</gene>
<feature type="repeat" description="ANK" evidence="3">
    <location>
        <begin position="1492"/>
        <end position="1524"/>
    </location>
</feature>
<feature type="repeat" description="ANK" evidence="3">
    <location>
        <begin position="3392"/>
        <end position="3424"/>
    </location>
</feature>
<feature type="repeat" description="ANK" evidence="3">
    <location>
        <begin position="3459"/>
        <end position="3491"/>
    </location>
</feature>
<feature type="repeat" description="ANK" evidence="3">
    <location>
        <begin position="1224"/>
        <end position="1256"/>
    </location>
</feature>
<feature type="repeat" description="ANK" evidence="3">
    <location>
        <begin position="2823"/>
        <end position="2855"/>
    </location>
</feature>
<feature type="repeat" description="ANK" evidence="3">
    <location>
        <begin position="1325"/>
        <end position="1357"/>
    </location>
</feature>
<feature type="repeat" description="ANK" evidence="3">
    <location>
        <begin position="2689"/>
        <end position="2721"/>
    </location>
</feature>
<feature type="repeat" description="ANK" evidence="3">
    <location>
        <begin position="3091"/>
        <end position="3123"/>
    </location>
</feature>
<feature type="repeat" description="ANK" evidence="3">
    <location>
        <begin position="2890"/>
        <end position="2922"/>
    </location>
</feature>
<feature type="repeat" description="ANK" evidence="3">
    <location>
        <begin position="3727"/>
        <end position="3759"/>
    </location>
</feature>
<feature type="repeat" description="ANK" evidence="3">
    <location>
        <begin position="3191"/>
        <end position="3223"/>
    </location>
</feature>
<dbReference type="Pfam" id="PF12796">
    <property type="entry name" value="Ank_2"/>
    <property type="match status" value="13"/>
</dbReference>
<feature type="repeat" description="ANK" evidence="3">
    <location>
        <begin position="2923"/>
        <end position="2955"/>
    </location>
</feature>
<reference evidence="4" key="1">
    <citation type="submission" date="2021-12" db="EMBL/GenBank/DDBJ databases">
        <authorList>
            <person name="King R."/>
        </authorList>
    </citation>
    <scope>NUCLEOTIDE SEQUENCE</scope>
</reference>
<evidence type="ECO:0000313" key="5">
    <source>
        <dbReference type="Proteomes" id="UP001154078"/>
    </source>
</evidence>
<feature type="repeat" description="ANK" evidence="3">
    <location>
        <begin position="2990"/>
        <end position="3022"/>
    </location>
</feature>
<evidence type="ECO:0000256" key="2">
    <source>
        <dbReference type="ARBA" id="ARBA00023043"/>
    </source>
</evidence>
<evidence type="ECO:0008006" key="6">
    <source>
        <dbReference type="Google" id="ProtNLM"/>
    </source>
</evidence>
<feature type="repeat" description="ANK" evidence="3">
    <location>
        <begin position="3660"/>
        <end position="3692"/>
    </location>
</feature>
<keyword evidence="1" id="KW-0677">Repeat</keyword>
<feature type="repeat" description="ANK" evidence="3">
    <location>
        <begin position="3359"/>
        <end position="3391"/>
    </location>
</feature>
<evidence type="ECO:0000256" key="3">
    <source>
        <dbReference type="PROSITE-ProRule" id="PRU00023"/>
    </source>
</evidence>
<keyword evidence="2 3" id="KW-0040">ANK repeat</keyword>